<dbReference type="SMART" id="SM00421">
    <property type="entry name" value="HTH_LUXR"/>
    <property type="match status" value="1"/>
</dbReference>
<evidence type="ECO:0000256" key="4">
    <source>
        <dbReference type="ARBA" id="ARBA00023163"/>
    </source>
</evidence>
<dbReference type="Pfam" id="PF00196">
    <property type="entry name" value="GerE"/>
    <property type="match status" value="1"/>
</dbReference>
<feature type="modified residue" description="4-aspartylphosphate" evidence="5">
    <location>
        <position position="54"/>
    </location>
</feature>
<dbReference type="InterPro" id="IPR011006">
    <property type="entry name" value="CheY-like_superfamily"/>
</dbReference>
<dbReference type="PROSITE" id="PS50043">
    <property type="entry name" value="HTH_LUXR_2"/>
    <property type="match status" value="1"/>
</dbReference>
<dbReference type="SMART" id="SM00448">
    <property type="entry name" value="REC"/>
    <property type="match status" value="1"/>
</dbReference>
<keyword evidence="9" id="KW-1185">Reference proteome</keyword>
<dbReference type="PROSITE" id="PS50110">
    <property type="entry name" value="RESPONSE_REGULATORY"/>
    <property type="match status" value="1"/>
</dbReference>
<comment type="caution">
    <text evidence="8">The sequence shown here is derived from an EMBL/GenBank/DDBJ whole genome shotgun (WGS) entry which is preliminary data.</text>
</comment>
<dbReference type="PANTHER" id="PTHR43214">
    <property type="entry name" value="TWO-COMPONENT RESPONSE REGULATOR"/>
    <property type="match status" value="1"/>
</dbReference>
<dbReference type="InterPro" id="IPR058245">
    <property type="entry name" value="NreC/VraR/RcsB-like_REC"/>
</dbReference>
<feature type="domain" description="HTH luxR-type" evidence="6">
    <location>
        <begin position="152"/>
        <end position="217"/>
    </location>
</feature>
<dbReference type="SUPFAM" id="SSF52172">
    <property type="entry name" value="CheY-like"/>
    <property type="match status" value="1"/>
</dbReference>
<dbReference type="PANTHER" id="PTHR43214:SF41">
    <property type="entry name" value="NITRATE_NITRITE RESPONSE REGULATOR PROTEIN NARP"/>
    <property type="match status" value="1"/>
</dbReference>
<gene>
    <name evidence="8" type="ORF">SAMN06295970_1264</name>
</gene>
<keyword evidence="2" id="KW-0805">Transcription regulation</keyword>
<dbReference type="InterPro" id="IPR039420">
    <property type="entry name" value="WalR-like"/>
</dbReference>
<dbReference type="Gene3D" id="3.40.50.2300">
    <property type="match status" value="1"/>
</dbReference>
<sequence length="223" mass="24588">MIRVLLVDDHVLVRAGINSLLQTIDGVEVVAQASNGAEALQLVAEHRPDVILMDIAMDIMNGLEATAEIQRGFPQTKIVILSMYLNEAYVEQALRAGASGYLLKDSETEEIELALATVASGELYLGPRVRKQLVESYLRRSPDVPNGLSKMPAKASIELTARQREVLKHIAEGWSTKEIAQRLGISPKTVEAHRTQLMERLGIRDIPGLVRYAIRVGLVTLEK</sequence>
<evidence type="ECO:0000313" key="8">
    <source>
        <dbReference type="EMBL" id="SMP77149.1"/>
    </source>
</evidence>
<dbReference type="InterPro" id="IPR016032">
    <property type="entry name" value="Sig_transdc_resp-reg_C-effctor"/>
</dbReference>
<evidence type="ECO:0000259" key="6">
    <source>
        <dbReference type="PROSITE" id="PS50043"/>
    </source>
</evidence>
<dbReference type="CDD" id="cd17535">
    <property type="entry name" value="REC_NarL-like"/>
    <property type="match status" value="1"/>
</dbReference>
<dbReference type="Pfam" id="PF00072">
    <property type="entry name" value="Response_reg"/>
    <property type="match status" value="1"/>
</dbReference>
<evidence type="ECO:0000256" key="1">
    <source>
        <dbReference type="ARBA" id="ARBA00022553"/>
    </source>
</evidence>
<keyword evidence="1 5" id="KW-0597">Phosphoprotein</keyword>
<dbReference type="InterPro" id="IPR000792">
    <property type="entry name" value="Tscrpt_reg_LuxR_C"/>
</dbReference>
<organism evidence="8 9">
    <name type="scientific">Noviherbaspirillum suwonense</name>
    <dbReference type="NCBI Taxonomy" id="1224511"/>
    <lineage>
        <taxon>Bacteria</taxon>
        <taxon>Pseudomonadati</taxon>
        <taxon>Pseudomonadota</taxon>
        <taxon>Betaproteobacteria</taxon>
        <taxon>Burkholderiales</taxon>
        <taxon>Oxalobacteraceae</taxon>
        <taxon>Noviherbaspirillum</taxon>
    </lineage>
</organism>
<dbReference type="InterPro" id="IPR001789">
    <property type="entry name" value="Sig_transdc_resp-reg_receiver"/>
</dbReference>
<accession>A0ABY1QT77</accession>
<protein>
    <submittedName>
        <fullName evidence="8">Two component transcriptional regulator, LuxR family</fullName>
    </submittedName>
</protein>
<evidence type="ECO:0000313" key="9">
    <source>
        <dbReference type="Proteomes" id="UP001158049"/>
    </source>
</evidence>
<dbReference type="RefSeq" id="WP_283444871.1">
    <property type="nucleotide sequence ID" value="NZ_FXUL01000026.1"/>
</dbReference>
<evidence type="ECO:0000259" key="7">
    <source>
        <dbReference type="PROSITE" id="PS50110"/>
    </source>
</evidence>
<reference evidence="8 9" key="1">
    <citation type="submission" date="2017-05" db="EMBL/GenBank/DDBJ databases">
        <authorList>
            <person name="Varghese N."/>
            <person name="Submissions S."/>
        </authorList>
    </citation>
    <scope>NUCLEOTIDE SEQUENCE [LARGE SCALE GENOMIC DNA]</scope>
    <source>
        <strain evidence="8 9">DSM 26001</strain>
    </source>
</reference>
<dbReference type="PRINTS" id="PR00038">
    <property type="entry name" value="HTHLUXR"/>
</dbReference>
<evidence type="ECO:0000256" key="5">
    <source>
        <dbReference type="PROSITE-ProRule" id="PRU00169"/>
    </source>
</evidence>
<dbReference type="CDD" id="cd06170">
    <property type="entry name" value="LuxR_C_like"/>
    <property type="match status" value="1"/>
</dbReference>
<dbReference type="EMBL" id="FXUL01000026">
    <property type="protein sequence ID" value="SMP77149.1"/>
    <property type="molecule type" value="Genomic_DNA"/>
</dbReference>
<keyword evidence="4" id="KW-0804">Transcription</keyword>
<dbReference type="SUPFAM" id="SSF46894">
    <property type="entry name" value="C-terminal effector domain of the bipartite response regulators"/>
    <property type="match status" value="1"/>
</dbReference>
<feature type="domain" description="Response regulatory" evidence="7">
    <location>
        <begin position="3"/>
        <end position="119"/>
    </location>
</feature>
<name>A0ABY1QT77_9BURK</name>
<evidence type="ECO:0000256" key="2">
    <source>
        <dbReference type="ARBA" id="ARBA00023015"/>
    </source>
</evidence>
<proteinExistence type="predicted"/>
<keyword evidence="3" id="KW-0238">DNA-binding</keyword>
<dbReference type="Proteomes" id="UP001158049">
    <property type="component" value="Unassembled WGS sequence"/>
</dbReference>
<evidence type="ECO:0000256" key="3">
    <source>
        <dbReference type="ARBA" id="ARBA00023125"/>
    </source>
</evidence>